<keyword evidence="7" id="KW-0326">Glycosidase</keyword>
<proteinExistence type="inferred from homology"/>
<dbReference type="Gene3D" id="2.60.40.1180">
    <property type="entry name" value="Golgi alpha-mannosidase II"/>
    <property type="match status" value="1"/>
</dbReference>
<dbReference type="Proteomes" id="UP000092462">
    <property type="component" value="Unassembled WGS sequence"/>
</dbReference>
<reference evidence="9" key="1">
    <citation type="submission" date="2022-08" db="UniProtKB">
        <authorList>
            <consortium name="EnsemblMetazoa"/>
        </authorList>
    </citation>
    <scope>IDENTIFICATION</scope>
    <source>
        <strain evidence="9">Israel</strain>
    </source>
</reference>
<dbReference type="EnsemblMetazoa" id="PPAI010258-RA">
    <property type="protein sequence ID" value="PPAI010258-PA"/>
    <property type="gene ID" value="PPAI010258"/>
</dbReference>
<accession>A0A1B0DP22</accession>
<keyword evidence="5" id="KW-0378">Hydrolase</keyword>
<dbReference type="InterPro" id="IPR045857">
    <property type="entry name" value="O16G_dom_2"/>
</dbReference>
<dbReference type="SUPFAM" id="SSF51011">
    <property type="entry name" value="Glycosyl hydrolase domain"/>
    <property type="match status" value="1"/>
</dbReference>
<evidence type="ECO:0000313" key="10">
    <source>
        <dbReference type="Proteomes" id="UP000092462"/>
    </source>
</evidence>
<dbReference type="SMART" id="SM00642">
    <property type="entry name" value="Aamy"/>
    <property type="match status" value="1"/>
</dbReference>
<organism evidence="9 10">
    <name type="scientific">Phlebotomus papatasi</name>
    <name type="common">Sandfly</name>
    <dbReference type="NCBI Taxonomy" id="29031"/>
    <lineage>
        <taxon>Eukaryota</taxon>
        <taxon>Metazoa</taxon>
        <taxon>Ecdysozoa</taxon>
        <taxon>Arthropoda</taxon>
        <taxon>Hexapoda</taxon>
        <taxon>Insecta</taxon>
        <taxon>Pterygota</taxon>
        <taxon>Neoptera</taxon>
        <taxon>Endopterygota</taxon>
        <taxon>Diptera</taxon>
        <taxon>Nematocera</taxon>
        <taxon>Psychodoidea</taxon>
        <taxon>Psychodidae</taxon>
        <taxon>Phlebotomus</taxon>
        <taxon>Phlebotomus</taxon>
    </lineage>
</organism>
<dbReference type="EMBL" id="AJVK01007892">
    <property type="status" value="NOT_ANNOTATED_CDS"/>
    <property type="molecule type" value="Genomic_DNA"/>
</dbReference>
<dbReference type="SUPFAM" id="SSF51445">
    <property type="entry name" value="(Trans)glycosidases"/>
    <property type="match status" value="1"/>
</dbReference>
<protein>
    <recommendedName>
        <fullName evidence="3">alpha-glucosidase</fullName>
        <ecNumber evidence="3">3.2.1.20</ecNumber>
    </recommendedName>
</protein>
<evidence type="ECO:0000256" key="2">
    <source>
        <dbReference type="ARBA" id="ARBA00008061"/>
    </source>
</evidence>
<dbReference type="CDD" id="cd11328">
    <property type="entry name" value="AmyAc_maltase"/>
    <property type="match status" value="1"/>
</dbReference>
<sequence length="665" mass="76720">MMKFTRICVQRLNLLVLLLSGVSVTCDASNLSGWVLYQIYPRSFMDSDGDGVGDLRGITSKLPYLKETGINATWLSPIFQSPMVDFGYDISDFTTIQPEYGTMEDFENLLKEAKRLGLKVILDFVPNHTSDNHEWFINSVNRVSGYEDYYVWHDGHVDANGEPQPPNNWVSVFYGSAWTWNEFRRQFYLHQFTREQPDLNFRNPQVVEEMDRILLFWLEKGVDGFRIDAVNHLFEVDDFRDEPLTNTEFDSKSYSYTHHYYTKDLLESYEMIYHWRNLLDDFKEKNGGDDRIMLTEAYANISFTMKWYGSSDGRQHGAHIPFNFLLITDLNGNSTARDFLYAISKWMIYKPLDSTPNWVLGNHDQARVASRFGRERVDALNTLLLTLPGISVTYNGEEIGMEDNTEISWDDTRDPAACNTNSSLFMKFTRDPERTPFQWSSDVNAGFSSGASTWLPIHPNYRTVNLERQKSSERSHYSVYKALTDLRRHPTMIYGDFTPVAVNDNILAYTRELNDHHLFVVVINLSDQEETVNLARIFHRLPAKLRIVTAASHSHYRSGDQILRTSNLTMYRYDALVATSNGNSPKVAIILCVLSILAVDTFSSHYANLQPSDCFVATESSEEDRSHPRSAWSECLKEVLQVAILLITIVILNNYLNWHYLPKCL</sequence>
<dbReference type="GO" id="GO:0004558">
    <property type="term" value="F:alpha-1,4-glucosidase activity"/>
    <property type="evidence" value="ECO:0007669"/>
    <property type="project" value="UniProtKB-EC"/>
</dbReference>
<feature type="domain" description="Glycosyl hydrolase family 13 catalytic" evidence="8">
    <location>
        <begin position="38"/>
        <end position="434"/>
    </location>
</feature>
<evidence type="ECO:0000256" key="3">
    <source>
        <dbReference type="ARBA" id="ARBA00012741"/>
    </source>
</evidence>
<dbReference type="Pfam" id="PF00128">
    <property type="entry name" value="Alpha-amylase"/>
    <property type="match status" value="1"/>
</dbReference>
<keyword evidence="10" id="KW-1185">Reference proteome</keyword>
<evidence type="ECO:0000259" key="8">
    <source>
        <dbReference type="SMART" id="SM00642"/>
    </source>
</evidence>
<evidence type="ECO:0000256" key="5">
    <source>
        <dbReference type="ARBA" id="ARBA00022801"/>
    </source>
</evidence>
<evidence type="ECO:0000313" key="9">
    <source>
        <dbReference type="EnsemblMetazoa" id="PPAI010258-PA"/>
    </source>
</evidence>
<keyword evidence="6" id="KW-0325">Glycoprotein</keyword>
<comment type="catalytic activity">
    <reaction evidence="1">
        <text>Hydrolysis of terminal, non-reducing (1-&gt;4)-linked alpha-D-glucose residues with release of alpha-D-glucose.</text>
        <dbReference type="EC" id="3.2.1.20"/>
    </reaction>
</comment>
<dbReference type="AlphaFoldDB" id="A0A1B0DP22"/>
<dbReference type="EC" id="3.2.1.20" evidence="3"/>
<dbReference type="InterPro" id="IPR017853">
    <property type="entry name" value="GH"/>
</dbReference>
<dbReference type="PANTHER" id="PTHR10357">
    <property type="entry name" value="ALPHA-AMYLASE FAMILY MEMBER"/>
    <property type="match status" value="1"/>
</dbReference>
<dbReference type="FunFam" id="3.90.400.10:FF:000001">
    <property type="entry name" value="Maltase A3, isoform A"/>
    <property type="match status" value="1"/>
</dbReference>
<dbReference type="VEuPathDB" id="VectorBase:PPAI010258"/>
<evidence type="ECO:0000256" key="6">
    <source>
        <dbReference type="ARBA" id="ARBA00023180"/>
    </source>
</evidence>
<dbReference type="InterPro" id="IPR006047">
    <property type="entry name" value="GH13_cat_dom"/>
</dbReference>
<keyword evidence="4" id="KW-0732">Signal</keyword>
<dbReference type="VEuPathDB" id="VectorBase:PPAPM1_006413"/>
<evidence type="ECO:0000256" key="1">
    <source>
        <dbReference type="ARBA" id="ARBA00001657"/>
    </source>
</evidence>
<dbReference type="Gene3D" id="3.90.400.10">
    <property type="entry name" value="Oligo-1,6-glucosidase, Domain 2"/>
    <property type="match status" value="1"/>
</dbReference>
<evidence type="ECO:0000256" key="7">
    <source>
        <dbReference type="ARBA" id="ARBA00023295"/>
    </source>
</evidence>
<comment type="similarity">
    <text evidence="2">Belongs to the glycosyl hydrolase 13 family.</text>
</comment>
<evidence type="ECO:0000256" key="4">
    <source>
        <dbReference type="ARBA" id="ARBA00022729"/>
    </source>
</evidence>
<dbReference type="InterPro" id="IPR013780">
    <property type="entry name" value="Glyco_hydro_b"/>
</dbReference>
<dbReference type="EMBL" id="AJVK01007891">
    <property type="status" value="NOT_ANNOTATED_CDS"/>
    <property type="molecule type" value="Genomic_DNA"/>
</dbReference>
<dbReference type="GO" id="GO:0005975">
    <property type="term" value="P:carbohydrate metabolic process"/>
    <property type="evidence" value="ECO:0007669"/>
    <property type="project" value="InterPro"/>
</dbReference>
<dbReference type="Gene3D" id="3.20.20.80">
    <property type="entry name" value="Glycosidases"/>
    <property type="match status" value="1"/>
</dbReference>
<name>A0A1B0DP22_PHLPP</name>
<dbReference type="PANTHER" id="PTHR10357:SF179">
    <property type="entry name" value="NEUTRAL AND BASIC AMINO ACID TRANSPORT PROTEIN RBAT"/>
    <property type="match status" value="1"/>
</dbReference>